<name>A0A245ZJY9_9SPHN</name>
<dbReference type="InterPro" id="IPR000792">
    <property type="entry name" value="Tscrpt_reg_LuxR_C"/>
</dbReference>
<evidence type="ECO:0000313" key="4">
    <source>
        <dbReference type="Proteomes" id="UP000197290"/>
    </source>
</evidence>
<sequence length="248" mass="26588">MSGVEALTEKEKETLRLLLVGHDAKSMARHFDLSVHTINERLRDARRKLSVSSSKEAARLLHDAEGAAPEMLGDRPLRDASVPAGPDDSGHAPPAPRSSRFTGWAIGGIAMFSLIAALLAVSTPNQVPAEPTTAASPAPAESVVSKAARDWLALVDASDWQRSWEGTAASFRAANTVANWQAASQQARVPLGRVVSRTLISDVDTPAPPNGYRTVQFRTDFANKRGATETVSLNREDGGWKVVGIYIE</sequence>
<dbReference type="InterPro" id="IPR025091">
    <property type="entry name" value="DUF4019"/>
</dbReference>
<organism evidence="3 4">
    <name type="scientific">Sphingomonas dokdonensis</name>
    <dbReference type="NCBI Taxonomy" id="344880"/>
    <lineage>
        <taxon>Bacteria</taxon>
        <taxon>Pseudomonadati</taxon>
        <taxon>Pseudomonadota</taxon>
        <taxon>Alphaproteobacteria</taxon>
        <taxon>Sphingomonadales</taxon>
        <taxon>Sphingomonadaceae</taxon>
        <taxon>Sphingomonas</taxon>
    </lineage>
</organism>
<dbReference type="InterPro" id="IPR016032">
    <property type="entry name" value="Sig_transdc_resp-reg_C-effctor"/>
</dbReference>
<gene>
    <name evidence="3" type="ORF">SPDO_17320</name>
</gene>
<dbReference type="InterPro" id="IPR036388">
    <property type="entry name" value="WH-like_DNA-bd_sf"/>
</dbReference>
<dbReference type="GO" id="GO:0003677">
    <property type="term" value="F:DNA binding"/>
    <property type="evidence" value="ECO:0007669"/>
    <property type="project" value="InterPro"/>
</dbReference>
<dbReference type="AlphaFoldDB" id="A0A245ZJY9"/>
<feature type="domain" description="HTH luxR-type" evidence="2">
    <location>
        <begin position="1"/>
        <end position="65"/>
    </location>
</feature>
<protein>
    <submittedName>
        <fullName evidence="3">Bacterial regulatory protein, luxR family</fullName>
    </submittedName>
</protein>
<dbReference type="SMART" id="SM00421">
    <property type="entry name" value="HTH_LUXR"/>
    <property type="match status" value="1"/>
</dbReference>
<feature type="region of interest" description="Disordered" evidence="1">
    <location>
        <begin position="64"/>
        <end position="97"/>
    </location>
</feature>
<dbReference type="OrthoDB" id="7193436at2"/>
<dbReference type="EMBL" id="NBBI01000003">
    <property type="protein sequence ID" value="OWK30051.1"/>
    <property type="molecule type" value="Genomic_DNA"/>
</dbReference>
<dbReference type="Proteomes" id="UP000197290">
    <property type="component" value="Unassembled WGS sequence"/>
</dbReference>
<keyword evidence="4" id="KW-1185">Reference proteome</keyword>
<comment type="caution">
    <text evidence="3">The sequence shown here is derived from an EMBL/GenBank/DDBJ whole genome shotgun (WGS) entry which is preliminary data.</text>
</comment>
<dbReference type="PROSITE" id="PS50043">
    <property type="entry name" value="HTH_LUXR_2"/>
    <property type="match status" value="1"/>
</dbReference>
<evidence type="ECO:0000313" key="3">
    <source>
        <dbReference type="EMBL" id="OWK30051.1"/>
    </source>
</evidence>
<evidence type="ECO:0000256" key="1">
    <source>
        <dbReference type="SAM" id="MobiDB-lite"/>
    </source>
</evidence>
<dbReference type="Pfam" id="PF13211">
    <property type="entry name" value="DUF4019"/>
    <property type="match status" value="1"/>
</dbReference>
<dbReference type="GO" id="GO:0006355">
    <property type="term" value="P:regulation of DNA-templated transcription"/>
    <property type="evidence" value="ECO:0007669"/>
    <property type="project" value="InterPro"/>
</dbReference>
<accession>A0A245ZJY9</accession>
<evidence type="ECO:0000259" key="2">
    <source>
        <dbReference type="PROSITE" id="PS50043"/>
    </source>
</evidence>
<dbReference type="SUPFAM" id="SSF46894">
    <property type="entry name" value="C-terminal effector domain of the bipartite response regulators"/>
    <property type="match status" value="1"/>
</dbReference>
<reference evidence="3 4" key="1">
    <citation type="submission" date="2017-03" db="EMBL/GenBank/DDBJ databases">
        <title>Genome sequence of Sphingomonas dokdonensis DSM 21029.</title>
        <authorList>
            <person name="Poehlein A."/>
            <person name="Wuebbeler J.H."/>
            <person name="Steinbuechel A."/>
            <person name="Daniel R."/>
        </authorList>
    </citation>
    <scope>NUCLEOTIDE SEQUENCE [LARGE SCALE GENOMIC DNA]</scope>
    <source>
        <strain evidence="3 4">DSM 21029</strain>
    </source>
</reference>
<dbReference type="Pfam" id="PF00196">
    <property type="entry name" value="GerE"/>
    <property type="match status" value="1"/>
</dbReference>
<dbReference type="Gene3D" id="1.10.10.10">
    <property type="entry name" value="Winged helix-like DNA-binding domain superfamily/Winged helix DNA-binding domain"/>
    <property type="match status" value="1"/>
</dbReference>
<proteinExistence type="predicted"/>